<proteinExistence type="predicted"/>
<feature type="domain" description="DUF5077" evidence="1">
    <location>
        <begin position="29"/>
        <end position="144"/>
    </location>
</feature>
<accession>A0AAW7DI10</accession>
<evidence type="ECO:0000313" key="3">
    <source>
        <dbReference type="Proteomes" id="UP001173578"/>
    </source>
</evidence>
<dbReference type="InterPro" id="IPR031712">
    <property type="entry name" value="DUF5077"/>
</dbReference>
<dbReference type="RefSeq" id="WP_286485696.1">
    <property type="nucleotide sequence ID" value="NZ_JACALR010000003.1"/>
</dbReference>
<evidence type="ECO:0000259" key="1">
    <source>
        <dbReference type="Pfam" id="PF16871"/>
    </source>
</evidence>
<dbReference type="EMBL" id="JACALR010000003">
    <property type="protein sequence ID" value="MDM1551106.1"/>
    <property type="molecule type" value="Genomic_DNA"/>
</dbReference>
<reference evidence="2" key="1">
    <citation type="submission" date="2020-06" db="EMBL/GenBank/DDBJ databases">
        <authorList>
            <person name="Dong N."/>
        </authorList>
    </citation>
    <scope>NUCLEOTIDE SEQUENCE</scope>
    <source>
        <strain evidence="2">210</strain>
    </source>
</reference>
<dbReference type="AlphaFoldDB" id="A0AAW7DI10"/>
<dbReference type="InterPro" id="IPR021862">
    <property type="entry name" value="DUF3472"/>
</dbReference>
<organism evidence="2 3">
    <name type="scientific">Empedobacter falsenii</name>
    <dbReference type="NCBI Taxonomy" id="343874"/>
    <lineage>
        <taxon>Bacteria</taxon>
        <taxon>Pseudomonadati</taxon>
        <taxon>Bacteroidota</taxon>
        <taxon>Flavobacteriia</taxon>
        <taxon>Flavobacteriales</taxon>
        <taxon>Weeksellaceae</taxon>
        <taxon>Empedobacter</taxon>
    </lineage>
</organism>
<sequence>MKTIHCILFSLSVLVGENVIAQQTKTYDIPLIGNAFEVGHKEGSSPTITKVNALISPQTKNVTKAYFKVLGTGNVTIQLKGETKNDAQLNVGFNKKTKKYNWKSTDKTISVGTFAISKPGYVSVDLSGLKEEIAITDLIVSGTAVDNGIIYSNDPQYYYWSRRGPSCHLAYEIPTEKNVSYYYNEIVVPKDADIIGSYYMANGFGEGYFGIQANSETERRILFSVWSPFVTDDPKSIPDDEKIVLLKKGDNVKTGEFGNEGSGGQSYMKYNWKADTTYKFLLKGVPNGDNSTTYTAWFFMPETNNWQIIASFKRPKTNTYLKRFHSFLENFMPTQGYLTRKVNFNNQWVYDGEWKKVNGAKLTVDATYKANQRVDATGGTTSTGYFLKMGGFFNEIEQPGTAFKFDNKKTAPQIDFSKLP</sequence>
<reference evidence="2" key="2">
    <citation type="journal article" date="2022" name="Sci. Total Environ.">
        <title>Prevalence, transmission, and molecular epidemiology of tet(X)-positive bacteria among humans, animals, and environmental niches in China: An epidemiological, and genomic-based study.</title>
        <authorList>
            <person name="Dong N."/>
            <person name="Zeng Y."/>
            <person name="Cai C."/>
            <person name="Sun C."/>
            <person name="Lu J."/>
            <person name="Liu C."/>
            <person name="Zhou H."/>
            <person name="Sun Q."/>
            <person name="Shu L."/>
            <person name="Wang H."/>
            <person name="Wang Y."/>
            <person name="Wang S."/>
            <person name="Wu C."/>
            <person name="Chan E.W."/>
            <person name="Chen G."/>
            <person name="Shen Z."/>
            <person name="Chen S."/>
            <person name="Zhang R."/>
        </authorList>
    </citation>
    <scope>NUCLEOTIDE SEQUENCE</scope>
    <source>
        <strain evidence="2">210</strain>
    </source>
</reference>
<dbReference type="Pfam" id="PF16871">
    <property type="entry name" value="DUF5077"/>
    <property type="match status" value="1"/>
</dbReference>
<name>A0AAW7DI10_9FLAO</name>
<evidence type="ECO:0000313" key="2">
    <source>
        <dbReference type="EMBL" id="MDM1551106.1"/>
    </source>
</evidence>
<protein>
    <submittedName>
        <fullName evidence="2">DUF3472 domain-containing protein</fullName>
    </submittedName>
</protein>
<gene>
    <name evidence="2" type="ORF">HX095_07750</name>
</gene>
<dbReference type="Proteomes" id="UP001173578">
    <property type="component" value="Unassembled WGS sequence"/>
</dbReference>
<comment type="caution">
    <text evidence="2">The sequence shown here is derived from an EMBL/GenBank/DDBJ whole genome shotgun (WGS) entry which is preliminary data.</text>
</comment>
<dbReference type="Pfam" id="PF11958">
    <property type="entry name" value="DUF3472"/>
    <property type="match status" value="1"/>
</dbReference>